<dbReference type="Pfam" id="PF12790">
    <property type="entry name" value="T6SS-SciN"/>
    <property type="match status" value="1"/>
</dbReference>
<evidence type="ECO:0000313" key="2">
    <source>
        <dbReference type="EMBL" id="CRY67329.1"/>
    </source>
</evidence>
<accession>A0A0T9QQZ4</accession>
<evidence type="ECO:0000313" key="3">
    <source>
        <dbReference type="Proteomes" id="UP000044625"/>
    </source>
</evidence>
<dbReference type="PANTHER" id="PTHR37625">
    <property type="entry name" value="OUTER MEMBRANE LIPOPROTEIN-RELATED"/>
    <property type="match status" value="1"/>
</dbReference>
<dbReference type="NCBIfam" id="TIGR03352">
    <property type="entry name" value="VI_chp_3"/>
    <property type="match status" value="1"/>
</dbReference>
<name>A0A0T9QQZ4_9GAMM</name>
<protein>
    <submittedName>
        <fullName evidence="1 2">Lipoprotein</fullName>
    </submittedName>
</protein>
<reference evidence="4" key="3">
    <citation type="submission" date="2015-03" db="EMBL/GenBank/DDBJ databases">
        <authorList>
            <consortium name="Pathogen Informatics"/>
        </authorList>
    </citation>
    <scope>NUCLEOTIDE SEQUENCE [LARGE SCALE GENOMIC DNA]</scope>
    <source>
        <strain evidence="4">A125KOH2</strain>
    </source>
</reference>
<gene>
    <name evidence="1" type="ORF">ERS008529_03475</name>
    <name evidence="2" type="ORF">ERS137968_02402</name>
</gene>
<dbReference type="PANTHER" id="PTHR37625:SF4">
    <property type="entry name" value="OUTER MEMBRANE LIPOPROTEIN"/>
    <property type="match status" value="1"/>
</dbReference>
<dbReference type="STRING" id="1288385.ERS137968_02402"/>
<keyword evidence="3" id="KW-1185">Reference proteome</keyword>
<dbReference type="Proteomes" id="UP000045840">
    <property type="component" value="Unassembled WGS sequence"/>
</dbReference>
<dbReference type="InterPro" id="IPR038706">
    <property type="entry name" value="Type_VI_SciN-like_sf"/>
</dbReference>
<proteinExistence type="predicted"/>
<keyword evidence="1" id="KW-0449">Lipoprotein</keyword>
<dbReference type="InterPro" id="IPR017734">
    <property type="entry name" value="T6SS_SciN"/>
</dbReference>
<dbReference type="AlphaFoldDB" id="A0A0T9QQZ4"/>
<sequence>MRSIFRLFSWLILVGSALLSGCSWFSSAPEIPPQQRRIELRIVTAPHINPGANGQAQPLKLCIVELNSEGWSPPGLYQGALCSGINTGAEVVSVTEYMLAPSEERRYFREVPFEQERWWAIAAEFQNMNNGKGLLTFKSDARGDFSRVIFVDGKNLSLEATTEQKVLKDK</sequence>
<reference evidence="1" key="2">
    <citation type="submission" date="2015-03" db="EMBL/GenBank/DDBJ databases">
        <authorList>
            <person name="Murphy D."/>
        </authorList>
    </citation>
    <scope>NUCLEOTIDE SEQUENCE [LARGE SCALE GENOMIC DNA]</scope>
    <source>
        <strain evidence="1">A125KOH2</strain>
    </source>
</reference>
<dbReference type="Proteomes" id="UP000044625">
    <property type="component" value="Unassembled WGS sequence"/>
</dbReference>
<dbReference type="EMBL" id="CWJL01000011">
    <property type="protein sequence ID" value="CRY67329.1"/>
    <property type="molecule type" value="Genomic_DNA"/>
</dbReference>
<reference evidence="2 3" key="1">
    <citation type="submission" date="2015-03" db="EMBL/GenBank/DDBJ databases">
        <authorList>
            <consortium name="Pathogen Informatics"/>
            <person name="Murphy D."/>
        </authorList>
    </citation>
    <scope>NUCLEOTIDE SEQUENCE [LARGE SCALE GENOMIC DNA]</scope>
    <source>
        <strain evidence="3">type strain: CIP110230</strain>
        <strain evidence="2">Type strain: CIP110230</strain>
    </source>
</reference>
<dbReference type="PROSITE" id="PS51257">
    <property type="entry name" value="PROKAR_LIPOPROTEIN"/>
    <property type="match status" value="1"/>
</dbReference>
<dbReference type="OrthoDB" id="6507069at2"/>
<dbReference type="Gene3D" id="2.60.40.4150">
    <property type="entry name" value="Type VI secretion system, lipoprotein SciN"/>
    <property type="match status" value="1"/>
</dbReference>
<dbReference type="RefSeq" id="WP_049614385.1">
    <property type="nucleotide sequence ID" value="NZ_CAWMMU010000011.1"/>
</dbReference>
<evidence type="ECO:0000313" key="1">
    <source>
        <dbReference type="EMBL" id="CNI24000.1"/>
    </source>
</evidence>
<evidence type="ECO:0000313" key="4">
    <source>
        <dbReference type="Proteomes" id="UP000045840"/>
    </source>
</evidence>
<dbReference type="EMBL" id="CQAZ01000035">
    <property type="protein sequence ID" value="CNI24000.1"/>
    <property type="molecule type" value="Genomic_DNA"/>
</dbReference>
<organism evidence="1 4">
    <name type="scientific">Yersinia pekkanenii</name>
    <dbReference type="NCBI Taxonomy" id="1288385"/>
    <lineage>
        <taxon>Bacteria</taxon>
        <taxon>Pseudomonadati</taxon>
        <taxon>Pseudomonadota</taxon>
        <taxon>Gammaproteobacteria</taxon>
        <taxon>Enterobacterales</taxon>
        <taxon>Yersiniaceae</taxon>
        <taxon>Yersinia</taxon>
    </lineage>
</organism>